<keyword evidence="3 5" id="KW-0520">NAD</keyword>
<accession>A0A1M7YXE1</accession>
<dbReference type="NCBIfam" id="NF002014">
    <property type="entry name" value="PRK00819.1-4"/>
    <property type="match status" value="1"/>
</dbReference>
<dbReference type="PANTHER" id="PTHR12684:SF2">
    <property type="entry name" value="TRNA 2'-PHOSPHOTRANSFERASE 1"/>
    <property type="match status" value="1"/>
</dbReference>
<dbReference type="InterPro" id="IPR042081">
    <property type="entry name" value="RNA_2'-PTrans_C"/>
</dbReference>
<dbReference type="HAMAP" id="MF_00299">
    <property type="entry name" value="KptA"/>
    <property type="match status" value="1"/>
</dbReference>
<evidence type="ECO:0000256" key="2">
    <source>
        <dbReference type="ARBA" id="ARBA00022679"/>
    </source>
</evidence>
<name>A0A1M7YXE1_9VIBR</name>
<dbReference type="Gene3D" id="3.20.170.30">
    <property type="match status" value="1"/>
</dbReference>
<evidence type="ECO:0000313" key="6">
    <source>
        <dbReference type="EMBL" id="SHO57301.1"/>
    </source>
</evidence>
<keyword evidence="7" id="KW-1185">Reference proteome</keyword>
<evidence type="ECO:0000313" key="7">
    <source>
        <dbReference type="Proteomes" id="UP000184600"/>
    </source>
</evidence>
<dbReference type="PANTHER" id="PTHR12684">
    <property type="entry name" value="PUTATIVE PHOSPHOTRANSFERASE"/>
    <property type="match status" value="1"/>
</dbReference>
<dbReference type="GO" id="GO:0000215">
    <property type="term" value="F:tRNA 2'-phosphotransferase activity"/>
    <property type="evidence" value="ECO:0007669"/>
    <property type="project" value="TreeGrafter"/>
</dbReference>
<reference evidence="7" key="1">
    <citation type="submission" date="2016-12" db="EMBL/GenBank/DDBJ databases">
        <authorList>
            <person name="Rodrigo-Torres L."/>
            <person name="Arahal R.D."/>
            <person name="Lucena T."/>
        </authorList>
    </citation>
    <scope>NUCLEOTIDE SEQUENCE [LARGE SCALE GENOMIC DNA]</scope>
</reference>
<dbReference type="SUPFAM" id="SSF56399">
    <property type="entry name" value="ADP-ribosylation"/>
    <property type="match status" value="1"/>
</dbReference>
<evidence type="ECO:0000256" key="4">
    <source>
        <dbReference type="ARBA" id="ARBA00025212"/>
    </source>
</evidence>
<dbReference type="AlphaFoldDB" id="A0A1M7YXE1"/>
<evidence type="ECO:0000256" key="5">
    <source>
        <dbReference type="HAMAP-Rule" id="MF_00299"/>
    </source>
</evidence>
<dbReference type="OrthoDB" id="4537997at2"/>
<dbReference type="Pfam" id="PF01885">
    <property type="entry name" value="PTS_2-RNA"/>
    <property type="match status" value="1"/>
</dbReference>
<keyword evidence="2 5" id="KW-0808">Transferase</keyword>
<comment type="function">
    <text evidence="4 5">Removes the 2'-phosphate from RNA via an intermediate in which the phosphate is ADP-ribosylated by NAD followed by a presumed transesterification to release the RNA and generate ADP-ribose 1''-2''-cyclic phosphate (APPR&gt;P). May function as an ADP-ribosylase.</text>
</comment>
<sequence>MTTPKQRQQISKFLSFVLRHKPEAIDLTLDPNGWADIDELITKANQSGQTGTLDRMAIEDVVATNDKKRFMLSEDGLRIRASQGHSIKVDLQLEPALPPELLYHGTASRFVESIMQEGLKPQQRHHVHLSQETATAHDVGQRYGKPVILTIQAGLMHQQGCRFYRSDNGVWLTDQVLPEFIQPAPQNS</sequence>
<dbReference type="STRING" id="1117707.VQ7734_03070"/>
<dbReference type="Gene3D" id="1.10.10.970">
    <property type="entry name" value="RNA 2'-phosphotransferase, Tpt1/KptA family, N-terminal domain"/>
    <property type="match status" value="1"/>
</dbReference>
<comment type="similarity">
    <text evidence="1 5">Belongs to the KptA/TPT1 family.</text>
</comment>
<dbReference type="EMBL" id="FRFG01000037">
    <property type="protein sequence ID" value="SHO57301.1"/>
    <property type="molecule type" value="Genomic_DNA"/>
</dbReference>
<dbReference type="InterPro" id="IPR022928">
    <property type="entry name" value="RNA_2'-PTrans_KptA"/>
</dbReference>
<evidence type="ECO:0000256" key="3">
    <source>
        <dbReference type="ARBA" id="ARBA00023027"/>
    </source>
</evidence>
<gene>
    <name evidence="5" type="primary">kptA</name>
    <name evidence="6" type="ORF">VQ7734_03070</name>
</gene>
<dbReference type="EC" id="2.7.1.-" evidence="5"/>
<dbReference type="GO" id="GO:0003950">
    <property type="term" value="F:NAD+ poly-ADP-ribosyltransferase activity"/>
    <property type="evidence" value="ECO:0007669"/>
    <property type="project" value="InterPro"/>
</dbReference>
<dbReference type="InterPro" id="IPR002745">
    <property type="entry name" value="Ptrans_KptA/Tpt1"/>
</dbReference>
<evidence type="ECO:0000256" key="1">
    <source>
        <dbReference type="ARBA" id="ARBA00009836"/>
    </source>
</evidence>
<dbReference type="InterPro" id="IPR042080">
    <property type="entry name" value="RNA_2'-PTrans_N"/>
</dbReference>
<dbReference type="RefSeq" id="WP_073584099.1">
    <property type="nucleotide sequence ID" value="NZ_AP024898.1"/>
</dbReference>
<dbReference type="GO" id="GO:0006388">
    <property type="term" value="P:tRNA splicing, via endonucleolytic cleavage and ligation"/>
    <property type="evidence" value="ECO:0007669"/>
    <property type="project" value="UniProtKB-UniRule"/>
</dbReference>
<dbReference type="Proteomes" id="UP000184600">
    <property type="component" value="Unassembled WGS sequence"/>
</dbReference>
<protein>
    <recommendedName>
        <fullName evidence="5">Probable RNA 2'-phosphotransferase</fullName>
        <ecNumber evidence="5">2.7.1.-</ecNumber>
    </recommendedName>
</protein>
<organism evidence="6 7">
    <name type="scientific">Vibrio quintilis</name>
    <dbReference type="NCBI Taxonomy" id="1117707"/>
    <lineage>
        <taxon>Bacteria</taxon>
        <taxon>Pseudomonadati</taxon>
        <taxon>Pseudomonadota</taxon>
        <taxon>Gammaproteobacteria</taxon>
        <taxon>Vibrionales</taxon>
        <taxon>Vibrionaceae</taxon>
        <taxon>Vibrio</taxon>
    </lineage>
</organism>
<proteinExistence type="inferred from homology"/>